<reference evidence="1 2" key="1">
    <citation type="journal article" date="2021" name="G3 (Bethesda)">
        <title>Improved contiguity of the threespine stickleback genome using long-read sequencing.</title>
        <authorList>
            <person name="Nath S."/>
            <person name="Shaw D.E."/>
            <person name="White M.A."/>
        </authorList>
    </citation>
    <scope>NUCLEOTIDE SEQUENCE [LARGE SCALE GENOMIC DNA]</scope>
    <source>
        <strain evidence="1 2">Lake Benthic</strain>
    </source>
</reference>
<dbReference type="AlphaFoldDB" id="A0AAQ4RW89"/>
<reference evidence="1" key="2">
    <citation type="submission" date="2025-08" db="UniProtKB">
        <authorList>
            <consortium name="Ensembl"/>
        </authorList>
    </citation>
    <scope>IDENTIFICATION</scope>
</reference>
<keyword evidence="2" id="KW-1185">Reference proteome</keyword>
<reference evidence="1" key="3">
    <citation type="submission" date="2025-09" db="UniProtKB">
        <authorList>
            <consortium name="Ensembl"/>
        </authorList>
    </citation>
    <scope>IDENTIFICATION</scope>
</reference>
<evidence type="ECO:0000313" key="1">
    <source>
        <dbReference type="Ensembl" id="ENSGACP00000067158.1"/>
    </source>
</evidence>
<evidence type="ECO:0000313" key="2">
    <source>
        <dbReference type="Proteomes" id="UP000007635"/>
    </source>
</evidence>
<sequence>DASGGEGALHVPRRELAALWRKVSAERKRVNGHARRRVAGTDKWPAGQLVTGMLFVFSQV</sequence>
<proteinExistence type="predicted"/>
<dbReference type="Ensembl" id="ENSGACT00000031172.1">
    <property type="protein sequence ID" value="ENSGACP00000067158.1"/>
    <property type="gene ID" value="ENSGACG00000031008.1"/>
</dbReference>
<organism evidence="1 2">
    <name type="scientific">Gasterosteus aculeatus aculeatus</name>
    <name type="common">three-spined stickleback</name>
    <dbReference type="NCBI Taxonomy" id="481459"/>
    <lineage>
        <taxon>Eukaryota</taxon>
        <taxon>Metazoa</taxon>
        <taxon>Chordata</taxon>
        <taxon>Craniata</taxon>
        <taxon>Vertebrata</taxon>
        <taxon>Euteleostomi</taxon>
        <taxon>Actinopterygii</taxon>
        <taxon>Neopterygii</taxon>
        <taxon>Teleostei</taxon>
        <taxon>Neoteleostei</taxon>
        <taxon>Acanthomorphata</taxon>
        <taxon>Eupercaria</taxon>
        <taxon>Perciformes</taxon>
        <taxon>Cottioidei</taxon>
        <taxon>Gasterosteales</taxon>
        <taxon>Gasterosteidae</taxon>
        <taxon>Gasterosteus</taxon>
    </lineage>
</organism>
<protein>
    <submittedName>
        <fullName evidence="1">Uncharacterized protein</fullName>
    </submittedName>
</protein>
<accession>A0AAQ4RW89</accession>
<dbReference type="Proteomes" id="UP000007635">
    <property type="component" value="Chromosome XIX"/>
</dbReference>
<name>A0AAQ4RW89_GASAC</name>